<dbReference type="InterPro" id="IPR013112">
    <property type="entry name" value="FAD-bd_8"/>
</dbReference>
<keyword evidence="7 16" id="KW-0812">Transmembrane</keyword>
<gene>
    <name evidence="19" type="ORF">WICANDRAFT_89784</name>
</gene>
<evidence type="ECO:0000256" key="9">
    <source>
        <dbReference type="ARBA" id="ARBA00022857"/>
    </source>
</evidence>
<accession>A0A1E3P5U3</accession>
<keyword evidence="12" id="KW-0560">Oxidoreductase</keyword>
<keyword evidence="11 16" id="KW-1133">Transmembrane helix</keyword>
<evidence type="ECO:0000256" key="16">
    <source>
        <dbReference type="SAM" id="Phobius"/>
    </source>
</evidence>
<dbReference type="Pfam" id="PF08022">
    <property type="entry name" value="FAD_binding_8"/>
    <property type="match status" value="1"/>
</dbReference>
<feature type="transmembrane region" description="Helical" evidence="16">
    <location>
        <begin position="273"/>
        <end position="292"/>
    </location>
</feature>
<evidence type="ECO:0000256" key="10">
    <source>
        <dbReference type="ARBA" id="ARBA00022982"/>
    </source>
</evidence>
<keyword evidence="10" id="KW-0249">Electron transport</keyword>
<dbReference type="OrthoDB" id="167398at2759"/>
<dbReference type="InterPro" id="IPR051410">
    <property type="entry name" value="Ferric/Cupric_Reductase"/>
</dbReference>
<feature type="transmembrane region" description="Helical" evidence="16">
    <location>
        <begin position="377"/>
        <end position="395"/>
    </location>
</feature>
<evidence type="ECO:0000256" key="14">
    <source>
        <dbReference type="ARBA" id="ARBA00023065"/>
    </source>
</evidence>
<keyword evidence="5" id="KW-0479">Metal-binding</keyword>
<evidence type="ECO:0000256" key="12">
    <source>
        <dbReference type="ARBA" id="ARBA00023002"/>
    </source>
</evidence>
<evidence type="ECO:0000313" key="20">
    <source>
        <dbReference type="Proteomes" id="UP000094112"/>
    </source>
</evidence>
<evidence type="ECO:0000256" key="2">
    <source>
        <dbReference type="ARBA" id="ARBA00004141"/>
    </source>
</evidence>
<dbReference type="EMBL" id="KV454209">
    <property type="protein sequence ID" value="ODQ60614.1"/>
    <property type="molecule type" value="Genomic_DNA"/>
</dbReference>
<evidence type="ECO:0000256" key="7">
    <source>
        <dbReference type="ARBA" id="ARBA00022692"/>
    </source>
</evidence>
<proteinExistence type="inferred from homology"/>
<organism evidence="19 20">
    <name type="scientific">Wickerhamomyces anomalus (strain ATCC 58044 / CBS 1984 / NCYC 433 / NRRL Y-366-8)</name>
    <name type="common">Yeast</name>
    <name type="synonym">Hansenula anomala</name>
    <dbReference type="NCBI Taxonomy" id="683960"/>
    <lineage>
        <taxon>Eukaryota</taxon>
        <taxon>Fungi</taxon>
        <taxon>Dikarya</taxon>
        <taxon>Ascomycota</taxon>
        <taxon>Saccharomycotina</taxon>
        <taxon>Saccharomycetes</taxon>
        <taxon>Phaffomycetales</taxon>
        <taxon>Wickerhamomycetaceae</taxon>
        <taxon>Wickerhamomyces</taxon>
    </lineage>
</organism>
<feature type="chain" id="PRO_5009133714" description="FAD-binding FR-type domain-containing protein" evidence="17">
    <location>
        <begin position="21"/>
        <end position="698"/>
    </location>
</feature>
<dbReference type="Proteomes" id="UP000094112">
    <property type="component" value="Unassembled WGS sequence"/>
</dbReference>
<dbReference type="GO" id="GO:0006826">
    <property type="term" value="P:iron ion transport"/>
    <property type="evidence" value="ECO:0007669"/>
    <property type="project" value="EnsemblFungi"/>
</dbReference>
<dbReference type="Gene3D" id="3.40.50.80">
    <property type="entry name" value="Nucleotide-binding domain of ferredoxin-NADP reductase (FNR) module"/>
    <property type="match status" value="1"/>
</dbReference>
<evidence type="ECO:0000256" key="8">
    <source>
        <dbReference type="ARBA" id="ARBA00022827"/>
    </source>
</evidence>
<evidence type="ECO:0000256" key="4">
    <source>
        <dbReference type="ARBA" id="ARBA00022448"/>
    </source>
</evidence>
<evidence type="ECO:0000256" key="3">
    <source>
        <dbReference type="ARBA" id="ARBA00006278"/>
    </source>
</evidence>
<reference evidence="19 20" key="1">
    <citation type="journal article" date="2016" name="Proc. Natl. Acad. Sci. U.S.A.">
        <title>Comparative genomics of biotechnologically important yeasts.</title>
        <authorList>
            <person name="Riley R."/>
            <person name="Haridas S."/>
            <person name="Wolfe K.H."/>
            <person name="Lopes M.R."/>
            <person name="Hittinger C.T."/>
            <person name="Goeker M."/>
            <person name="Salamov A.A."/>
            <person name="Wisecaver J.H."/>
            <person name="Long T.M."/>
            <person name="Calvey C.H."/>
            <person name="Aerts A.L."/>
            <person name="Barry K.W."/>
            <person name="Choi C."/>
            <person name="Clum A."/>
            <person name="Coughlan A.Y."/>
            <person name="Deshpande S."/>
            <person name="Douglass A.P."/>
            <person name="Hanson S.J."/>
            <person name="Klenk H.-P."/>
            <person name="LaButti K.M."/>
            <person name="Lapidus A."/>
            <person name="Lindquist E.A."/>
            <person name="Lipzen A.M."/>
            <person name="Meier-Kolthoff J.P."/>
            <person name="Ohm R.A."/>
            <person name="Otillar R.P."/>
            <person name="Pangilinan J.L."/>
            <person name="Peng Y."/>
            <person name="Rokas A."/>
            <person name="Rosa C.A."/>
            <person name="Scheuner C."/>
            <person name="Sibirny A.A."/>
            <person name="Slot J.C."/>
            <person name="Stielow J.B."/>
            <person name="Sun H."/>
            <person name="Kurtzman C.P."/>
            <person name="Blackwell M."/>
            <person name="Grigoriev I.V."/>
            <person name="Jeffries T.W."/>
        </authorList>
    </citation>
    <scope>NUCLEOTIDE SEQUENCE [LARGE SCALE GENOMIC DNA]</scope>
    <source>
        <strain evidence="20">ATCC 58044 / CBS 1984 / NCYC 433 / NRRL Y-366-8</strain>
    </source>
</reference>
<dbReference type="InterPro" id="IPR013121">
    <property type="entry name" value="Fe_red_NAD-bd_6"/>
</dbReference>
<keyword evidence="20" id="KW-1185">Reference proteome</keyword>
<evidence type="ECO:0000256" key="13">
    <source>
        <dbReference type="ARBA" id="ARBA00023004"/>
    </source>
</evidence>
<comment type="cofactor">
    <cofactor evidence="1">
        <name>FAD</name>
        <dbReference type="ChEBI" id="CHEBI:57692"/>
    </cofactor>
</comment>
<evidence type="ECO:0000313" key="19">
    <source>
        <dbReference type="EMBL" id="ODQ60614.1"/>
    </source>
</evidence>
<evidence type="ECO:0000259" key="18">
    <source>
        <dbReference type="PROSITE" id="PS51384"/>
    </source>
</evidence>
<dbReference type="InterPro" id="IPR013130">
    <property type="entry name" value="Fe3_Rdtase_TM_dom"/>
</dbReference>
<evidence type="ECO:0000256" key="1">
    <source>
        <dbReference type="ARBA" id="ARBA00001974"/>
    </source>
</evidence>
<feature type="signal peptide" evidence="17">
    <location>
        <begin position="1"/>
        <end position="20"/>
    </location>
</feature>
<feature type="transmembrane region" description="Helical" evidence="16">
    <location>
        <begin position="160"/>
        <end position="178"/>
    </location>
</feature>
<dbReference type="PROSITE" id="PS51384">
    <property type="entry name" value="FAD_FR"/>
    <property type="match status" value="1"/>
</dbReference>
<evidence type="ECO:0000256" key="6">
    <source>
        <dbReference type="ARBA" id="ARBA00022630"/>
    </source>
</evidence>
<dbReference type="CDD" id="cd06186">
    <property type="entry name" value="NOX_Duox_like_FAD_NADP"/>
    <property type="match status" value="1"/>
</dbReference>
<dbReference type="SFLD" id="SFLDG01168">
    <property type="entry name" value="Ferric_reductase_subgroup_(FRE"/>
    <property type="match status" value="1"/>
</dbReference>
<comment type="subcellular location">
    <subcellularLocation>
        <location evidence="2">Membrane</location>
        <topology evidence="2">Multi-pass membrane protein</topology>
    </subcellularLocation>
</comment>
<dbReference type="PANTHER" id="PTHR32361:SF25">
    <property type="entry name" value="FERRIC_CUPRIC REDUCTASE TRANSMEMBRANE COMPONENT 1"/>
    <property type="match status" value="1"/>
</dbReference>
<feature type="domain" description="FAD-binding FR-type" evidence="18">
    <location>
        <begin position="410"/>
        <end position="535"/>
    </location>
</feature>
<evidence type="ECO:0000256" key="17">
    <source>
        <dbReference type="SAM" id="SignalP"/>
    </source>
</evidence>
<feature type="transmembrane region" description="Helical" evidence="16">
    <location>
        <begin position="347"/>
        <end position="365"/>
    </location>
</feature>
<dbReference type="InterPro" id="IPR017927">
    <property type="entry name" value="FAD-bd_FR_type"/>
</dbReference>
<keyword evidence="15 16" id="KW-0472">Membrane</keyword>
<dbReference type="GO" id="GO:0005886">
    <property type="term" value="C:plasma membrane"/>
    <property type="evidence" value="ECO:0007669"/>
    <property type="project" value="EnsemblFungi"/>
</dbReference>
<dbReference type="SUPFAM" id="SSF52343">
    <property type="entry name" value="Ferredoxin reductase-like, C-terminal NADP-linked domain"/>
    <property type="match status" value="1"/>
</dbReference>
<evidence type="ECO:0000256" key="5">
    <source>
        <dbReference type="ARBA" id="ARBA00022617"/>
    </source>
</evidence>
<evidence type="ECO:0000256" key="11">
    <source>
        <dbReference type="ARBA" id="ARBA00022989"/>
    </source>
</evidence>
<keyword evidence="6" id="KW-0285">Flavoprotein</keyword>
<comment type="similarity">
    <text evidence="3">Belongs to the ferric reductase (FRE) family.</text>
</comment>
<keyword evidence="17" id="KW-0732">Signal</keyword>
<keyword evidence="9" id="KW-0521">NADP</keyword>
<protein>
    <recommendedName>
        <fullName evidence="18">FAD-binding FR-type domain-containing protein</fullName>
    </recommendedName>
</protein>
<dbReference type="GO" id="GO:0006879">
    <property type="term" value="P:intracellular iron ion homeostasis"/>
    <property type="evidence" value="ECO:0007669"/>
    <property type="project" value="TreeGrafter"/>
</dbReference>
<dbReference type="SFLD" id="SFLDS00052">
    <property type="entry name" value="Ferric_Reductase_Domain"/>
    <property type="match status" value="1"/>
</dbReference>
<dbReference type="GO" id="GO:0000293">
    <property type="term" value="F:ferric-chelate reductase activity"/>
    <property type="evidence" value="ECO:0007669"/>
    <property type="project" value="EnsemblFungi"/>
</dbReference>
<keyword evidence="4" id="KW-0813">Transport</keyword>
<keyword evidence="5" id="KW-0349">Heme</keyword>
<dbReference type="AlphaFoldDB" id="A0A1E3P5U3"/>
<name>A0A1E3P5U3_WICAA</name>
<dbReference type="RefSeq" id="XP_019039821.1">
    <property type="nucleotide sequence ID" value="XM_019186191.1"/>
</dbReference>
<keyword evidence="14" id="KW-0406">Ion transport</keyword>
<dbReference type="PANTHER" id="PTHR32361">
    <property type="entry name" value="FERRIC/CUPRIC REDUCTASE TRANSMEMBRANE COMPONENT"/>
    <property type="match status" value="1"/>
</dbReference>
<dbReference type="Pfam" id="PF01794">
    <property type="entry name" value="Ferric_reduct"/>
    <property type="match status" value="1"/>
</dbReference>
<sequence length="698" mass="81156">MKLFNLVLGSLLVLSGVVHGLVIIDSILATKCIYYMKEFDWGCNSTKQNMRAYKCRCPNRDWIGSVTSCFESQSNDSSVIDHAYKHLRTRCLQKSMMDYPVDVLKAIQKNASNYLEDATDYDYKHTLHHPINVNASSFEYYHRSFNHIYAQVIRSQAYQWGYIFFWTFVLMIGTILHFSKTFIISYTNHNKTKFTNNFINKLRYRLTMPNLLSRSRYVLFKIWPVQIPTTSQSIIITFFTIYMVLASTTGYTIELPNEYQNSHIYQLLDLIGYRTGLCSFALIPPTFFFGIRNNPFIKLTGSSFSTFLTYHKWCARGMVIQGLIHSAVWTNYVIIEGDYNVWAVDAYWRWGIVGTVVSFLTLFQASNIFREVAYEMFLLIHKLFGIIFIISMWYHCNTLGWMGWIYTCIVIWVYDRIVRSLSILWTGGVKPAKITKLNDELVRVVIPKPHRSNDYYFPGCFYCVYFLNFKLRFWQSHPFSVMKSMREGERDCHALVFKTHKGITGKIQNYLVQKAQRSVVVDVLTEGPYGHQIPLRNHHQYVFISGGVGFSPCYSQAVDIIEKNQFNGNQKSIKFIWVVENLEYYNLFEQDMEFLIENGVELHVIVTNTRSRETTPEYATLLDGSSIEKESKDSLVHLNVLNARPKISELVNKTDLSVSTCFVGSGPQDFTNDMRAAVCELIKDAKVRIDFYEESFSM</sequence>
<keyword evidence="8" id="KW-0274">FAD</keyword>
<feature type="transmembrane region" description="Helical" evidence="16">
    <location>
        <begin position="313"/>
        <end position="335"/>
    </location>
</feature>
<dbReference type="STRING" id="683960.A0A1E3P5U3"/>
<dbReference type="GeneID" id="30203437"/>
<keyword evidence="13" id="KW-0408">Iron</keyword>
<dbReference type="GO" id="GO:0015677">
    <property type="term" value="P:copper ion import"/>
    <property type="evidence" value="ECO:0007669"/>
    <property type="project" value="EnsemblFungi"/>
</dbReference>
<dbReference type="Pfam" id="PF08030">
    <property type="entry name" value="NAD_binding_6"/>
    <property type="match status" value="1"/>
</dbReference>
<feature type="transmembrane region" description="Helical" evidence="16">
    <location>
        <begin position="234"/>
        <end position="253"/>
    </location>
</feature>
<evidence type="ECO:0000256" key="15">
    <source>
        <dbReference type="ARBA" id="ARBA00023136"/>
    </source>
</evidence>
<dbReference type="InterPro" id="IPR039261">
    <property type="entry name" value="FNR_nucleotide-bd"/>
</dbReference>